<dbReference type="Pfam" id="PF20062">
    <property type="entry name" value="DUF6461"/>
    <property type="match status" value="1"/>
</dbReference>
<organism evidence="1 2">
    <name type="scientific">Nonomuraea typhae</name>
    <dbReference type="NCBI Taxonomy" id="2603600"/>
    <lineage>
        <taxon>Bacteria</taxon>
        <taxon>Bacillati</taxon>
        <taxon>Actinomycetota</taxon>
        <taxon>Actinomycetes</taxon>
        <taxon>Streptosporangiales</taxon>
        <taxon>Streptosporangiaceae</taxon>
        <taxon>Nonomuraea</taxon>
    </lineage>
</organism>
<reference evidence="1 2" key="1">
    <citation type="submission" date="2024-10" db="EMBL/GenBank/DDBJ databases">
        <title>The Natural Products Discovery Center: Release of the First 8490 Sequenced Strains for Exploring Actinobacteria Biosynthetic Diversity.</title>
        <authorList>
            <person name="Kalkreuter E."/>
            <person name="Kautsar S.A."/>
            <person name="Yang D."/>
            <person name="Bader C.D."/>
            <person name="Teijaro C.N."/>
            <person name="Fluegel L."/>
            <person name="Davis C.M."/>
            <person name="Simpson J.R."/>
            <person name="Lauterbach L."/>
            <person name="Steele A.D."/>
            <person name="Gui C."/>
            <person name="Meng S."/>
            <person name="Li G."/>
            <person name="Viehrig K."/>
            <person name="Ye F."/>
            <person name="Su P."/>
            <person name="Kiefer A.F."/>
            <person name="Nichols A."/>
            <person name="Cepeda A.J."/>
            <person name="Yan W."/>
            <person name="Fan B."/>
            <person name="Jiang Y."/>
            <person name="Adhikari A."/>
            <person name="Zheng C.-J."/>
            <person name="Schuster L."/>
            <person name="Cowan T.M."/>
            <person name="Smanski M.J."/>
            <person name="Chevrette M.G."/>
            <person name="De Carvalho L.P.S."/>
            <person name="Shen B."/>
        </authorList>
    </citation>
    <scope>NUCLEOTIDE SEQUENCE [LARGE SCALE GENOMIC DNA]</scope>
    <source>
        <strain evidence="1 2">NPDC050545</strain>
    </source>
</reference>
<comment type="caution">
    <text evidence="1">The sequence shown here is derived from an EMBL/GenBank/DDBJ whole genome shotgun (WGS) entry which is preliminary data.</text>
</comment>
<dbReference type="RefSeq" id="WP_397092409.1">
    <property type="nucleotide sequence ID" value="NZ_JBITGY010000029.1"/>
</dbReference>
<dbReference type="EMBL" id="JBITGY010000029">
    <property type="protein sequence ID" value="MFI6505943.1"/>
    <property type="molecule type" value="Genomic_DNA"/>
</dbReference>
<proteinExistence type="predicted"/>
<sequence>MIDAVLTHPLCVTWCHGLNDEQALLRIGGLPQTMAHRGFNEAVTAAYDALPHHAGCALAGKLGQWTVLIEPNGFQGARLPLLADLSQGGQALSIFWNDKGDARIAYAERGRLIAAVDPFDPDPDAGEDPAEERFLQLWQDLAETEEDWRADALRLAETIVGQGLDADWFGEPMLSAIVQAPADAALDDAEAERQAYLREQRALLARDSRLAVLVHTPTREGLREMAAYAAQLVAARVGLPDALVEGVIAALRAQGEAAQRMKSHLGDIERDLLAQARAAQGSPGPVESDSLVSQLIDKSRAVMVLTAALHDDPATALWEALWHWDMLRPDEQDRMRMALLRSARDEVERQG</sequence>
<dbReference type="Proteomes" id="UP001612741">
    <property type="component" value="Unassembled WGS sequence"/>
</dbReference>
<dbReference type="InterPro" id="IPR045592">
    <property type="entry name" value="DUF6461"/>
</dbReference>
<keyword evidence="2" id="KW-1185">Reference proteome</keyword>
<accession>A0ABW7ZCQ4</accession>
<evidence type="ECO:0000313" key="1">
    <source>
        <dbReference type="EMBL" id="MFI6505943.1"/>
    </source>
</evidence>
<protein>
    <submittedName>
        <fullName evidence="1">DUF6461 domain-containing protein</fullName>
    </submittedName>
</protein>
<gene>
    <name evidence="1" type="ORF">ACIBG2_51830</name>
</gene>
<evidence type="ECO:0000313" key="2">
    <source>
        <dbReference type="Proteomes" id="UP001612741"/>
    </source>
</evidence>
<name>A0ABW7ZCQ4_9ACTN</name>